<gene>
    <name evidence="7" type="ORF">ZOSMA_639G00010</name>
</gene>
<feature type="transmembrane region" description="Helical" evidence="6">
    <location>
        <begin position="461"/>
        <end position="482"/>
    </location>
</feature>
<proteinExistence type="inferred from homology"/>
<feature type="transmembrane region" description="Helical" evidence="6">
    <location>
        <begin position="131"/>
        <end position="156"/>
    </location>
</feature>
<dbReference type="GO" id="GO:0042910">
    <property type="term" value="F:xenobiotic transmembrane transporter activity"/>
    <property type="evidence" value="ECO:0007669"/>
    <property type="project" value="InterPro"/>
</dbReference>
<protein>
    <recommendedName>
        <fullName evidence="6">Protein DETOXIFICATION</fullName>
    </recommendedName>
    <alternativeName>
        <fullName evidence="6">Multidrug and toxic compound extrusion protein</fullName>
    </alternativeName>
</protein>
<feature type="transmembrane region" description="Helical" evidence="6">
    <location>
        <begin position="433"/>
        <end position="455"/>
    </location>
</feature>
<comment type="similarity">
    <text evidence="2 6">Belongs to the multi antimicrobial extrusion (MATE) (TC 2.A.66.1) family.</text>
</comment>
<dbReference type="Pfam" id="PF01554">
    <property type="entry name" value="MatE"/>
    <property type="match status" value="2"/>
</dbReference>
<evidence type="ECO:0000256" key="4">
    <source>
        <dbReference type="ARBA" id="ARBA00022989"/>
    </source>
</evidence>
<feature type="transmembrane region" description="Helical" evidence="6">
    <location>
        <begin position="278"/>
        <end position="299"/>
    </location>
</feature>
<dbReference type="OrthoDB" id="2126698at2759"/>
<dbReference type="GO" id="GO:0015297">
    <property type="term" value="F:antiporter activity"/>
    <property type="evidence" value="ECO:0007669"/>
    <property type="project" value="InterPro"/>
</dbReference>
<dbReference type="NCBIfam" id="TIGR00797">
    <property type="entry name" value="matE"/>
    <property type="match status" value="1"/>
</dbReference>
<name>A0A0K9NTJ5_ZOSMR</name>
<reference evidence="8" key="1">
    <citation type="journal article" date="2016" name="Nature">
        <title>The genome of the seagrass Zostera marina reveals angiosperm adaptation to the sea.</title>
        <authorList>
            <person name="Olsen J.L."/>
            <person name="Rouze P."/>
            <person name="Verhelst B."/>
            <person name="Lin Y.-C."/>
            <person name="Bayer T."/>
            <person name="Collen J."/>
            <person name="Dattolo E."/>
            <person name="De Paoli E."/>
            <person name="Dittami S."/>
            <person name="Maumus F."/>
            <person name="Michel G."/>
            <person name="Kersting A."/>
            <person name="Lauritano C."/>
            <person name="Lohaus R."/>
            <person name="Toepel M."/>
            <person name="Tonon T."/>
            <person name="Vanneste K."/>
            <person name="Amirebrahimi M."/>
            <person name="Brakel J."/>
            <person name="Bostroem C."/>
            <person name="Chovatia M."/>
            <person name="Grimwood J."/>
            <person name="Jenkins J.W."/>
            <person name="Jueterbock A."/>
            <person name="Mraz A."/>
            <person name="Stam W.T."/>
            <person name="Tice H."/>
            <person name="Bornberg-Bauer E."/>
            <person name="Green P.J."/>
            <person name="Pearson G.A."/>
            <person name="Procaccini G."/>
            <person name="Duarte C.M."/>
            <person name="Schmutz J."/>
            <person name="Reusch T.B.H."/>
            <person name="Van de Peer Y."/>
        </authorList>
    </citation>
    <scope>NUCLEOTIDE SEQUENCE [LARGE SCALE GENOMIC DNA]</scope>
    <source>
        <strain evidence="8">cv. Finnish</strain>
    </source>
</reference>
<dbReference type="GO" id="GO:1990961">
    <property type="term" value="P:xenobiotic detoxification by transmembrane export across the plasma membrane"/>
    <property type="evidence" value="ECO:0007669"/>
    <property type="project" value="InterPro"/>
</dbReference>
<dbReference type="GO" id="GO:0016020">
    <property type="term" value="C:membrane"/>
    <property type="evidence" value="ECO:0000318"/>
    <property type="project" value="GO_Central"/>
</dbReference>
<dbReference type="Proteomes" id="UP000036987">
    <property type="component" value="Unassembled WGS sequence"/>
</dbReference>
<feature type="transmembrane region" description="Helical" evidence="6">
    <location>
        <begin position="208"/>
        <end position="226"/>
    </location>
</feature>
<keyword evidence="5 6" id="KW-0472">Membrane</keyword>
<dbReference type="InterPro" id="IPR045069">
    <property type="entry name" value="MATE_euk"/>
</dbReference>
<dbReference type="AlphaFoldDB" id="A0A0K9NTJ5"/>
<keyword evidence="4 6" id="KW-1133">Transmembrane helix</keyword>
<dbReference type="EMBL" id="LFYR01001698">
    <property type="protein sequence ID" value="KMZ59958.1"/>
    <property type="molecule type" value="Genomic_DNA"/>
</dbReference>
<evidence type="ECO:0000256" key="6">
    <source>
        <dbReference type="RuleBase" id="RU004914"/>
    </source>
</evidence>
<comment type="caution">
    <text evidence="7">The sequence shown here is derived from an EMBL/GenBank/DDBJ whole genome shotgun (WGS) entry which is preliminary data.</text>
</comment>
<comment type="subcellular location">
    <subcellularLocation>
        <location evidence="1">Membrane</location>
        <topology evidence="1">Multi-pass membrane protein</topology>
    </subcellularLocation>
</comment>
<feature type="transmembrane region" description="Helical" evidence="6">
    <location>
        <begin position="238"/>
        <end position="258"/>
    </location>
</feature>
<organism evidence="7 8">
    <name type="scientific">Zostera marina</name>
    <name type="common">Eelgrass</name>
    <dbReference type="NCBI Taxonomy" id="29655"/>
    <lineage>
        <taxon>Eukaryota</taxon>
        <taxon>Viridiplantae</taxon>
        <taxon>Streptophyta</taxon>
        <taxon>Embryophyta</taxon>
        <taxon>Tracheophyta</taxon>
        <taxon>Spermatophyta</taxon>
        <taxon>Magnoliopsida</taxon>
        <taxon>Liliopsida</taxon>
        <taxon>Zosteraceae</taxon>
        <taxon>Zostera</taxon>
    </lineage>
</organism>
<evidence type="ECO:0000256" key="1">
    <source>
        <dbReference type="ARBA" id="ARBA00004141"/>
    </source>
</evidence>
<evidence type="ECO:0000256" key="2">
    <source>
        <dbReference type="ARBA" id="ARBA00010199"/>
    </source>
</evidence>
<evidence type="ECO:0000313" key="7">
    <source>
        <dbReference type="EMBL" id="KMZ59958.1"/>
    </source>
</evidence>
<keyword evidence="3 6" id="KW-0812">Transmembrane</keyword>
<sequence length="509" mass="55480">MSNVEDLERFQPLLRQGSSGGAEASREEWIDPVEDGARSAAVSWISMTEAVDEVISLIKVWCPILFTSLFLFSKSLISTHYLGVKVIGEDGLAGGSLAIGIANITGYSLLKGLSMGMEPICGQAYGASKRGILCLTFQRAFLLLLITTIPMSILWFNVDTILLWLGQDVEIAYTARLYILYSLPDLLAQACLHPLRIFLRTQNITRPVTYSATIALLFHIPINHVLVSRFQMGVKGVALACGINTIIINLGVLVYLLFSPSTVIKPWSNITVDCLQGWNTLIKLAIPSAVSVCLEWWWYEFMTIFCGWLENPKANIASMGILIQMTGLIYAFPFSLASAVSAKVGQHLGGDNPHKARQASIIGLAISAVCGVLAMVFIFLIKDLWGSFFSKDTDIIRLTAMALPIIGLCELGNNPQTVACGVLRGCARPNLGANINFASFYLVGLPVAVVAAFWYDDGIVGLFLGLAAAQLSCAFMMLFVIIKTDWNLQAVRAKELLLASSRNNNLQPN</sequence>
<dbReference type="PANTHER" id="PTHR11206">
    <property type="entry name" value="MULTIDRUG RESISTANCE PROTEIN"/>
    <property type="match status" value="1"/>
</dbReference>
<comment type="caution">
    <text evidence="6">Lacks conserved residue(s) required for the propagation of feature annotation.</text>
</comment>
<evidence type="ECO:0000256" key="5">
    <source>
        <dbReference type="ARBA" id="ARBA00023136"/>
    </source>
</evidence>
<dbReference type="STRING" id="29655.A0A0K9NTJ5"/>
<feature type="transmembrane region" description="Helical" evidence="6">
    <location>
        <begin position="320"/>
        <end position="341"/>
    </location>
</feature>
<evidence type="ECO:0000313" key="8">
    <source>
        <dbReference type="Proteomes" id="UP000036987"/>
    </source>
</evidence>
<dbReference type="OMA" id="ETAIKPW"/>
<evidence type="ECO:0000256" key="3">
    <source>
        <dbReference type="ARBA" id="ARBA00022692"/>
    </source>
</evidence>
<feature type="transmembrane region" description="Helical" evidence="6">
    <location>
        <begin position="361"/>
        <end position="381"/>
    </location>
</feature>
<dbReference type="InterPro" id="IPR002528">
    <property type="entry name" value="MATE_fam"/>
</dbReference>
<dbReference type="GO" id="GO:0022857">
    <property type="term" value="F:transmembrane transporter activity"/>
    <property type="evidence" value="ECO:0000318"/>
    <property type="project" value="GO_Central"/>
</dbReference>
<keyword evidence="8" id="KW-1185">Reference proteome</keyword>
<dbReference type="CDD" id="cd13132">
    <property type="entry name" value="MATE_eukaryotic"/>
    <property type="match status" value="1"/>
</dbReference>
<accession>A0A0K9NTJ5</accession>